<proteinExistence type="predicted"/>
<evidence type="ECO:0000256" key="1">
    <source>
        <dbReference type="SAM" id="Coils"/>
    </source>
</evidence>
<dbReference type="EMBL" id="JADIMU010000022">
    <property type="protein sequence ID" value="MBO8442845.1"/>
    <property type="molecule type" value="Genomic_DNA"/>
</dbReference>
<reference evidence="2" key="1">
    <citation type="submission" date="2020-10" db="EMBL/GenBank/DDBJ databases">
        <authorList>
            <person name="Gilroy R."/>
        </authorList>
    </citation>
    <scope>NUCLEOTIDE SEQUENCE</scope>
    <source>
        <strain evidence="2">11167</strain>
    </source>
</reference>
<dbReference type="Proteomes" id="UP000823633">
    <property type="component" value="Unassembled WGS sequence"/>
</dbReference>
<protein>
    <submittedName>
        <fullName evidence="2">Uncharacterized protein</fullName>
    </submittedName>
</protein>
<evidence type="ECO:0000313" key="3">
    <source>
        <dbReference type="Proteomes" id="UP000823633"/>
    </source>
</evidence>
<reference evidence="2" key="2">
    <citation type="journal article" date="2021" name="PeerJ">
        <title>Extensive microbial diversity within the chicken gut microbiome revealed by metagenomics and culture.</title>
        <authorList>
            <person name="Gilroy R."/>
            <person name="Ravi A."/>
            <person name="Getino M."/>
            <person name="Pursley I."/>
            <person name="Horton D.L."/>
            <person name="Alikhan N.F."/>
            <person name="Baker D."/>
            <person name="Gharbi K."/>
            <person name="Hall N."/>
            <person name="Watson M."/>
            <person name="Adriaenssens E.M."/>
            <person name="Foster-Nyarko E."/>
            <person name="Jarju S."/>
            <person name="Secka A."/>
            <person name="Antonio M."/>
            <person name="Oren A."/>
            <person name="Chaudhuri R.R."/>
            <person name="La Ragione R."/>
            <person name="Hildebrand F."/>
            <person name="Pallen M.J."/>
        </authorList>
    </citation>
    <scope>NUCLEOTIDE SEQUENCE</scope>
    <source>
        <strain evidence="2">11167</strain>
    </source>
</reference>
<accession>A0A9D9H6G6</accession>
<gene>
    <name evidence="2" type="ORF">IAC42_03715</name>
</gene>
<feature type="coiled-coil region" evidence="1">
    <location>
        <begin position="7"/>
        <end position="48"/>
    </location>
</feature>
<comment type="caution">
    <text evidence="2">The sequence shown here is derived from an EMBL/GenBank/DDBJ whole genome shotgun (WGS) entry which is preliminary data.</text>
</comment>
<name>A0A9D9H6G6_9SPIR</name>
<keyword evidence="1" id="KW-0175">Coiled coil</keyword>
<organism evidence="2 3">
    <name type="scientific">Candidatus Aphodenecus pullistercoris</name>
    <dbReference type="NCBI Taxonomy" id="2840669"/>
    <lineage>
        <taxon>Bacteria</taxon>
        <taxon>Pseudomonadati</taxon>
        <taxon>Spirochaetota</taxon>
        <taxon>Spirochaetia</taxon>
        <taxon>Spirochaetales</taxon>
        <taxon>Candidatus Aphodenecus</taxon>
    </lineage>
</organism>
<evidence type="ECO:0000313" key="2">
    <source>
        <dbReference type="EMBL" id="MBO8442845.1"/>
    </source>
</evidence>
<dbReference type="AlphaFoldDB" id="A0A9D9H6G6"/>
<sequence>MSLIESSRLLEERVKKAIALINKLRADNTELTERLQLVNNHNEELQELLSKSSADTAVIEEAINSALESLDELNLDDMGDFGTLDSGELAEAENFTLDGSGEDMDTFEDSDF</sequence>